<feature type="transmembrane region" description="Helical" evidence="10">
    <location>
        <begin position="12"/>
        <end position="31"/>
    </location>
</feature>
<evidence type="ECO:0000256" key="4">
    <source>
        <dbReference type="ARBA" id="ARBA00022692"/>
    </source>
</evidence>
<evidence type="ECO:0000256" key="3">
    <source>
        <dbReference type="ARBA" id="ARBA00022606"/>
    </source>
</evidence>
<dbReference type="GO" id="GO:0005549">
    <property type="term" value="F:odorant binding"/>
    <property type="evidence" value="ECO:0007669"/>
    <property type="project" value="InterPro"/>
</dbReference>
<evidence type="ECO:0000256" key="7">
    <source>
        <dbReference type="ARBA" id="ARBA00023136"/>
    </source>
</evidence>
<evidence type="ECO:0000256" key="6">
    <source>
        <dbReference type="ARBA" id="ARBA00022989"/>
    </source>
</evidence>
<evidence type="ECO:0000256" key="8">
    <source>
        <dbReference type="ARBA" id="ARBA00023170"/>
    </source>
</evidence>
<keyword evidence="7 10" id="KW-0472">Membrane</keyword>
<dbReference type="GO" id="GO:0007165">
    <property type="term" value="P:signal transduction"/>
    <property type="evidence" value="ECO:0007669"/>
    <property type="project" value="UniProtKB-KW"/>
</dbReference>
<evidence type="ECO:0000256" key="10">
    <source>
        <dbReference type="RuleBase" id="RU351113"/>
    </source>
</evidence>
<feature type="transmembrane region" description="Helical" evidence="10">
    <location>
        <begin position="277"/>
        <end position="298"/>
    </location>
</feature>
<evidence type="ECO:0000313" key="11">
    <source>
        <dbReference type="EMBL" id="KAJ8922783.1"/>
    </source>
</evidence>
<keyword evidence="5 10" id="KW-0552">Olfaction</keyword>
<evidence type="ECO:0000256" key="9">
    <source>
        <dbReference type="ARBA" id="ARBA00023224"/>
    </source>
</evidence>
<keyword evidence="6 10" id="KW-1133">Transmembrane helix</keyword>
<evidence type="ECO:0000256" key="2">
    <source>
        <dbReference type="ARBA" id="ARBA00022475"/>
    </source>
</evidence>
<accession>A0AAV8W8K7</accession>
<sequence>MQANNKNIPQVITYLNYHKFIMIIVGKWYVGFENKLLDKLYRLYSVCFELYVILITQFIFVSIIIYRTCSQERVIELVCYYIQYTNMYVSSMLCRRERMRKVYQYIFDYEKTLHQLDEVPTSIYHRYTKLNRKMLLFFVLLTNITGAIWYILVIRNTFVDKTTGLCALKKGINFQIWYPFDMYNKYYLMTVLADLLFYMSVVSIHIYNKLTPVTFILFALSQIKILQNILRNLDERVTELTSTEEADAVLLTTKNCVKKHQEIIQLVHMMDNACKEIVLIIFFSNSLELAAFLVKLLTEKNTADILRTAGILVMLVTQIFMFFWYANEIQVQSTEISDIIYNYTDWMSYDKPAKMHMLLMMTRSQKPLSFRAAAIGDMSIDTFKRIMKICYSVTAFFYTVFSQKSKM</sequence>
<keyword evidence="12" id="KW-1185">Reference proteome</keyword>
<evidence type="ECO:0000256" key="5">
    <source>
        <dbReference type="ARBA" id="ARBA00022725"/>
    </source>
</evidence>
<dbReference type="Pfam" id="PF02949">
    <property type="entry name" value="7tm_6"/>
    <property type="match status" value="1"/>
</dbReference>
<protein>
    <recommendedName>
        <fullName evidence="10">Odorant receptor</fullName>
    </recommendedName>
</protein>
<comment type="caution">
    <text evidence="10">Lacks conserved residue(s) required for the propagation of feature annotation.</text>
</comment>
<dbReference type="GO" id="GO:0004984">
    <property type="term" value="F:olfactory receptor activity"/>
    <property type="evidence" value="ECO:0007669"/>
    <property type="project" value="InterPro"/>
</dbReference>
<evidence type="ECO:0000256" key="1">
    <source>
        <dbReference type="ARBA" id="ARBA00004651"/>
    </source>
</evidence>
<keyword evidence="9 10" id="KW-0807">Transducer</keyword>
<keyword evidence="8 10" id="KW-0675">Receptor</keyword>
<dbReference type="GO" id="GO:0005886">
    <property type="term" value="C:plasma membrane"/>
    <property type="evidence" value="ECO:0007669"/>
    <property type="project" value="UniProtKB-SubCell"/>
</dbReference>
<dbReference type="Proteomes" id="UP001159042">
    <property type="component" value="Unassembled WGS sequence"/>
</dbReference>
<proteinExistence type="inferred from homology"/>
<feature type="transmembrane region" description="Helical" evidence="10">
    <location>
        <begin position="134"/>
        <end position="152"/>
    </location>
</feature>
<gene>
    <name evidence="11" type="ORF">NQ315_007818</name>
</gene>
<keyword evidence="2" id="KW-1003">Cell membrane</keyword>
<keyword evidence="4 10" id="KW-0812">Transmembrane</keyword>
<name>A0AAV8W8K7_9CUCU</name>
<organism evidence="11 12">
    <name type="scientific">Exocentrus adspersus</name>
    <dbReference type="NCBI Taxonomy" id="1586481"/>
    <lineage>
        <taxon>Eukaryota</taxon>
        <taxon>Metazoa</taxon>
        <taxon>Ecdysozoa</taxon>
        <taxon>Arthropoda</taxon>
        <taxon>Hexapoda</taxon>
        <taxon>Insecta</taxon>
        <taxon>Pterygota</taxon>
        <taxon>Neoptera</taxon>
        <taxon>Endopterygota</taxon>
        <taxon>Coleoptera</taxon>
        <taxon>Polyphaga</taxon>
        <taxon>Cucujiformia</taxon>
        <taxon>Chrysomeloidea</taxon>
        <taxon>Cerambycidae</taxon>
        <taxon>Lamiinae</taxon>
        <taxon>Acanthocinini</taxon>
        <taxon>Exocentrus</taxon>
    </lineage>
</organism>
<keyword evidence="3 10" id="KW-0716">Sensory transduction</keyword>
<comment type="caution">
    <text evidence="11">The sequence shown here is derived from an EMBL/GenBank/DDBJ whole genome shotgun (WGS) entry which is preliminary data.</text>
</comment>
<dbReference type="PANTHER" id="PTHR21137:SF3">
    <property type="entry name" value="ODORANT RECEPTOR 30A-RELATED"/>
    <property type="match status" value="1"/>
</dbReference>
<feature type="transmembrane region" description="Helical" evidence="10">
    <location>
        <begin position="186"/>
        <end position="206"/>
    </location>
</feature>
<feature type="transmembrane region" description="Helical" evidence="10">
    <location>
        <begin position="43"/>
        <end position="66"/>
    </location>
</feature>
<comment type="subcellular location">
    <subcellularLocation>
        <location evidence="1 10">Cell membrane</location>
        <topology evidence="1 10">Multi-pass membrane protein</topology>
    </subcellularLocation>
</comment>
<comment type="similarity">
    <text evidence="10">Belongs to the insect chemoreceptor superfamily. Heteromeric odorant receptor channel (TC 1.A.69) family.</text>
</comment>
<dbReference type="PANTHER" id="PTHR21137">
    <property type="entry name" value="ODORANT RECEPTOR"/>
    <property type="match status" value="1"/>
</dbReference>
<dbReference type="InterPro" id="IPR004117">
    <property type="entry name" value="7tm6_olfct_rcpt"/>
</dbReference>
<dbReference type="AlphaFoldDB" id="A0AAV8W8K7"/>
<dbReference type="EMBL" id="JANEYG010000006">
    <property type="protein sequence ID" value="KAJ8922783.1"/>
    <property type="molecule type" value="Genomic_DNA"/>
</dbReference>
<feature type="transmembrane region" description="Helical" evidence="10">
    <location>
        <begin position="305"/>
        <end position="326"/>
    </location>
</feature>
<evidence type="ECO:0000313" key="12">
    <source>
        <dbReference type="Proteomes" id="UP001159042"/>
    </source>
</evidence>
<reference evidence="11 12" key="1">
    <citation type="journal article" date="2023" name="Insect Mol. Biol.">
        <title>Genome sequencing provides insights into the evolution of gene families encoding plant cell wall-degrading enzymes in longhorned beetles.</title>
        <authorList>
            <person name="Shin N.R."/>
            <person name="Okamura Y."/>
            <person name="Kirsch R."/>
            <person name="Pauchet Y."/>
        </authorList>
    </citation>
    <scope>NUCLEOTIDE SEQUENCE [LARGE SCALE GENOMIC DNA]</scope>
    <source>
        <strain evidence="11">EAD_L_NR</strain>
    </source>
</reference>